<reference evidence="1 2" key="1">
    <citation type="submission" date="2017-03" db="EMBL/GenBank/DDBJ databases">
        <title>Genomes of endolithic fungi from Antarctica.</title>
        <authorList>
            <person name="Coleine C."/>
            <person name="Masonjones S."/>
            <person name="Stajich J.E."/>
        </authorList>
    </citation>
    <scope>NUCLEOTIDE SEQUENCE [LARGE SCALE GENOMIC DNA]</scope>
    <source>
        <strain evidence="1 2">CCFEE 5184</strain>
    </source>
</reference>
<gene>
    <name evidence="1" type="ORF">B0A55_06771</name>
</gene>
<dbReference type="EMBL" id="NAJQ01000440">
    <property type="protein sequence ID" value="TKA69623.1"/>
    <property type="molecule type" value="Genomic_DNA"/>
</dbReference>
<dbReference type="Proteomes" id="UP000309340">
    <property type="component" value="Unassembled WGS sequence"/>
</dbReference>
<accession>A0A4U0X3R6</accession>
<dbReference type="SUPFAM" id="SSF56281">
    <property type="entry name" value="Metallo-hydrolase/oxidoreductase"/>
    <property type="match status" value="1"/>
</dbReference>
<evidence type="ECO:0000313" key="2">
    <source>
        <dbReference type="Proteomes" id="UP000309340"/>
    </source>
</evidence>
<proteinExistence type="predicted"/>
<sequence>MADTPTYATVRLNSTSHLVIHNDTYFEYPYIYVKPSDLKTFIETEILREDAASGPSEYRLMAVCTHCHFDHIGGIESYFDDGAMICTSGHDPDFNGSQNRTANSPAAFRMPTPQYQITHLLEDGEEVRFEGVSLGLKEDRVFFQSCPGQIGVM</sequence>
<protein>
    <recommendedName>
        <fullName evidence="3">Metallo-beta-lactamase domain-containing protein</fullName>
    </recommendedName>
</protein>
<comment type="caution">
    <text evidence="1">The sequence shown here is derived from an EMBL/GenBank/DDBJ whole genome shotgun (WGS) entry which is preliminary data.</text>
</comment>
<evidence type="ECO:0008006" key="3">
    <source>
        <dbReference type="Google" id="ProtNLM"/>
    </source>
</evidence>
<dbReference type="OrthoDB" id="3341310at2759"/>
<dbReference type="Gene3D" id="3.60.15.10">
    <property type="entry name" value="Ribonuclease Z/Hydroxyacylglutathione hydrolase-like"/>
    <property type="match status" value="1"/>
</dbReference>
<name>A0A4U0X3R6_9PEZI</name>
<organism evidence="1 2">
    <name type="scientific">Friedmanniomyces simplex</name>
    <dbReference type="NCBI Taxonomy" id="329884"/>
    <lineage>
        <taxon>Eukaryota</taxon>
        <taxon>Fungi</taxon>
        <taxon>Dikarya</taxon>
        <taxon>Ascomycota</taxon>
        <taxon>Pezizomycotina</taxon>
        <taxon>Dothideomycetes</taxon>
        <taxon>Dothideomycetidae</taxon>
        <taxon>Mycosphaerellales</taxon>
        <taxon>Teratosphaeriaceae</taxon>
        <taxon>Friedmanniomyces</taxon>
    </lineage>
</organism>
<evidence type="ECO:0000313" key="1">
    <source>
        <dbReference type="EMBL" id="TKA69623.1"/>
    </source>
</evidence>
<dbReference type="CDD" id="cd06262">
    <property type="entry name" value="metallo-hydrolase-like_MBL-fold"/>
    <property type="match status" value="1"/>
</dbReference>
<dbReference type="AlphaFoldDB" id="A0A4U0X3R6"/>
<dbReference type="InterPro" id="IPR036866">
    <property type="entry name" value="RibonucZ/Hydroxyglut_hydro"/>
</dbReference>
<keyword evidence="2" id="KW-1185">Reference proteome</keyword>
<dbReference type="STRING" id="329884.A0A4U0X3R6"/>